<dbReference type="GO" id="GO:0022625">
    <property type="term" value="C:cytosolic large ribosomal subunit"/>
    <property type="evidence" value="ECO:0007669"/>
    <property type="project" value="UniProtKB-UniRule"/>
</dbReference>
<dbReference type="InterPro" id="IPR004037">
    <property type="entry name" value="Ribosomal_eL8-like_CS"/>
</dbReference>
<proteinExistence type="inferred from homology"/>
<dbReference type="KEGG" id="dfa:DFA_02424"/>
<dbReference type="InterPro" id="IPR018492">
    <property type="entry name" value="Ribosomal_eL8/Nhp2"/>
</dbReference>
<dbReference type="OMA" id="RMVKWPA"/>
<dbReference type="PANTHER" id="PTHR23105">
    <property type="entry name" value="RIBOSOMAL PROTEIN L7AE FAMILY MEMBER"/>
    <property type="match status" value="1"/>
</dbReference>
<dbReference type="OrthoDB" id="29563at2759"/>
<evidence type="ECO:0000313" key="8">
    <source>
        <dbReference type="Proteomes" id="UP000007797"/>
    </source>
</evidence>
<dbReference type="PROSITE" id="PS01082">
    <property type="entry name" value="RIBOSOMAL_L7AE"/>
    <property type="match status" value="1"/>
</dbReference>
<evidence type="ECO:0000259" key="6">
    <source>
        <dbReference type="Pfam" id="PF01248"/>
    </source>
</evidence>
<name>F4PZE7_CACFS</name>
<protein>
    <recommendedName>
        <fullName evidence="4">60S ribosomal protein L7a</fullName>
    </recommendedName>
</protein>
<dbReference type="PRINTS" id="PR00881">
    <property type="entry name" value="L7ARS6FAMILY"/>
</dbReference>
<comment type="function">
    <text evidence="4">Component of the ribosome.</text>
</comment>
<evidence type="ECO:0000256" key="1">
    <source>
        <dbReference type="ARBA" id="ARBA00007337"/>
    </source>
</evidence>
<dbReference type="AlphaFoldDB" id="F4PZE7"/>
<dbReference type="Proteomes" id="UP000007797">
    <property type="component" value="Unassembled WGS sequence"/>
</dbReference>
<keyword evidence="8" id="KW-1185">Reference proteome</keyword>
<dbReference type="InterPro" id="IPR004038">
    <property type="entry name" value="Ribosomal_eL8/eL30/eS12/Gad45"/>
</dbReference>
<evidence type="ECO:0000256" key="5">
    <source>
        <dbReference type="SAM" id="MobiDB-lite"/>
    </source>
</evidence>
<sequence length="281" mass="31498">MSTKKTVAPAKTVATKPAAPKVVKKAAGGKAVAAKKPRARFDAIYTLNKKRVFGTGHGVAPKRDVTYFTKWPRYVLIQRRRRVLMRRFKVPPTINQFTRVLDKNTATSLFKLLDKYRPEEAAAKKARLSKIAQERAAAPKGEKPQAPKEKAHVVRHGVDMVTRLVEKKKVKLVVIAHDVDPVELVISLPALCRRMDVPYVIVKSKSRLGQVVNLKKTSVVAITGVNQGDQHDLSLLVESAKNMYNNNVEHRKEWGGCQVSSKSKIRMAKRLKEKNLSNVKK</sequence>
<dbReference type="RefSeq" id="XP_004366809.1">
    <property type="nucleotide sequence ID" value="XM_004366752.1"/>
</dbReference>
<gene>
    <name evidence="7" type="primary">rpl7a</name>
    <name evidence="7" type="ORF">DFA_02424</name>
</gene>
<comment type="similarity">
    <text evidence="1 4">Belongs to the eukaryotic ribosomal protein eL8 family.</text>
</comment>
<dbReference type="Gene3D" id="3.30.1330.30">
    <property type="match status" value="1"/>
</dbReference>
<feature type="compositionally biased region" description="Basic and acidic residues" evidence="5">
    <location>
        <begin position="140"/>
        <end position="152"/>
    </location>
</feature>
<keyword evidence="3 4" id="KW-0687">Ribonucleoprotein</keyword>
<feature type="domain" description="Ribosomal protein eL8/eL30/eS12/Gadd45" evidence="6">
    <location>
        <begin position="149"/>
        <end position="233"/>
    </location>
</feature>
<keyword evidence="2 4" id="KW-0689">Ribosomal protein</keyword>
<accession>F4PZE7</accession>
<reference evidence="8" key="1">
    <citation type="journal article" date="2011" name="Genome Res.">
        <title>Phylogeny-wide analysis of social amoeba genomes highlights ancient origins for complex intercellular communication.</title>
        <authorList>
            <person name="Heidel A.J."/>
            <person name="Lawal H.M."/>
            <person name="Felder M."/>
            <person name="Schilde C."/>
            <person name="Helps N.R."/>
            <person name="Tunggal B."/>
            <person name="Rivero F."/>
            <person name="John U."/>
            <person name="Schleicher M."/>
            <person name="Eichinger L."/>
            <person name="Platzer M."/>
            <person name="Noegel A.A."/>
            <person name="Schaap P."/>
            <person name="Gloeckner G."/>
        </authorList>
    </citation>
    <scope>NUCLEOTIDE SEQUENCE [LARGE SCALE GENOMIC DNA]</scope>
    <source>
        <strain evidence="8">SH3</strain>
    </source>
</reference>
<dbReference type="GO" id="GO:0042254">
    <property type="term" value="P:ribosome biogenesis"/>
    <property type="evidence" value="ECO:0007669"/>
    <property type="project" value="InterPro"/>
</dbReference>
<feature type="region of interest" description="Disordered" evidence="5">
    <location>
        <begin position="133"/>
        <end position="152"/>
    </location>
</feature>
<dbReference type="GeneID" id="14871135"/>
<dbReference type="InterPro" id="IPR050257">
    <property type="entry name" value="eL8/uL1-like"/>
</dbReference>
<evidence type="ECO:0000313" key="7">
    <source>
        <dbReference type="EMBL" id="EGG19176.1"/>
    </source>
</evidence>
<dbReference type="EMBL" id="GL883016">
    <property type="protein sequence ID" value="EGG19176.1"/>
    <property type="molecule type" value="Genomic_DNA"/>
</dbReference>
<dbReference type="STRING" id="1054147.F4PZE7"/>
<dbReference type="GO" id="GO:0003723">
    <property type="term" value="F:RNA binding"/>
    <property type="evidence" value="ECO:0007669"/>
    <property type="project" value="UniProtKB-UniRule"/>
</dbReference>
<dbReference type="InterPro" id="IPR001921">
    <property type="entry name" value="Ribosomal_eL8_euk"/>
</dbReference>
<dbReference type="Pfam" id="PF01248">
    <property type="entry name" value="Ribosomal_L7Ae"/>
    <property type="match status" value="1"/>
</dbReference>
<evidence type="ECO:0000256" key="3">
    <source>
        <dbReference type="ARBA" id="ARBA00023274"/>
    </source>
</evidence>
<dbReference type="InterPro" id="IPR029064">
    <property type="entry name" value="Ribosomal_eL30-like_sf"/>
</dbReference>
<organism evidence="7 8">
    <name type="scientific">Cavenderia fasciculata</name>
    <name type="common">Slime mold</name>
    <name type="synonym">Dictyostelium fasciculatum</name>
    <dbReference type="NCBI Taxonomy" id="261658"/>
    <lineage>
        <taxon>Eukaryota</taxon>
        <taxon>Amoebozoa</taxon>
        <taxon>Evosea</taxon>
        <taxon>Eumycetozoa</taxon>
        <taxon>Dictyostelia</taxon>
        <taxon>Acytosteliales</taxon>
        <taxon>Cavenderiaceae</taxon>
        <taxon>Cavenderia</taxon>
    </lineage>
</organism>
<evidence type="ECO:0000256" key="2">
    <source>
        <dbReference type="ARBA" id="ARBA00022980"/>
    </source>
</evidence>
<dbReference type="PRINTS" id="PR00882">
    <property type="entry name" value="RIBOSOMALL7A"/>
</dbReference>
<evidence type="ECO:0000256" key="4">
    <source>
        <dbReference type="RuleBase" id="RU367042"/>
    </source>
</evidence>
<dbReference type="SUPFAM" id="SSF55315">
    <property type="entry name" value="L30e-like"/>
    <property type="match status" value="1"/>
</dbReference>